<gene>
    <name evidence="3" type="primary">Necator_chrI.g420</name>
    <name evidence="3" type="ORF">RB195_004298</name>
</gene>
<keyword evidence="4" id="KW-1185">Reference proteome</keyword>
<evidence type="ECO:0000256" key="2">
    <source>
        <dbReference type="SAM" id="Phobius"/>
    </source>
</evidence>
<feature type="compositionally biased region" description="Polar residues" evidence="1">
    <location>
        <begin position="265"/>
        <end position="287"/>
    </location>
</feature>
<sequence length="372" mass="40751">MTRDSSDELSPSQILLKKENHFPESQSISGIPTPKGGANVCSLTFMYNRNYCTATDARSVESIVAGFGSIPEKLKPEREFCIVSRLSTTCFCSGSCNKVQMKSIVNALQKSRTGNYNPAYFRYDNSFIIVSRRKRIKIIDCLINEFGSNRSRTDRNVNTKVLNLRIVRKRQAQNGGKNNEKEEEEKDEADDNDGGKSLLYKITIAGGLSPLLMVVIAFCVLNTMEKKRAALLQGGEVVAEGEGVPGEGEPQGEEVTPGTPGGSIDTPQVQESSDTPQVQGSSDTPQVHESAETPLVPGSAESVPAKKTAEPVKKTPVPKRKFGLRKPQFKKTKTAASRPTKGRKPAKKIARPVRKPPPRQKTPARPPARKKR</sequence>
<feature type="region of interest" description="Disordered" evidence="1">
    <location>
        <begin position="240"/>
        <end position="372"/>
    </location>
</feature>
<feature type="compositionally biased region" description="Basic residues" evidence="1">
    <location>
        <begin position="340"/>
        <end position="358"/>
    </location>
</feature>
<dbReference type="Proteomes" id="UP001303046">
    <property type="component" value="Unassembled WGS sequence"/>
</dbReference>
<reference evidence="3 4" key="1">
    <citation type="submission" date="2023-08" db="EMBL/GenBank/DDBJ databases">
        <title>A Necator americanus chromosomal reference genome.</title>
        <authorList>
            <person name="Ilik V."/>
            <person name="Petrzelkova K.J."/>
            <person name="Pardy F."/>
            <person name="Fuh T."/>
            <person name="Niatou-Singa F.S."/>
            <person name="Gouil Q."/>
            <person name="Baker L."/>
            <person name="Ritchie M.E."/>
            <person name="Jex A.R."/>
            <person name="Gazzola D."/>
            <person name="Li H."/>
            <person name="Toshio Fujiwara R."/>
            <person name="Zhan B."/>
            <person name="Aroian R.V."/>
            <person name="Pafco B."/>
            <person name="Schwarz E.M."/>
        </authorList>
    </citation>
    <scope>NUCLEOTIDE SEQUENCE [LARGE SCALE GENOMIC DNA]</scope>
    <source>
        <strain evidence="3 4">Aroian</strain>
        <tissue evidence="3">Whole animal</tissue>
    </source>
</reference>
<feature type="compositionally biased region" description="Basic residues" evidence="1">
    <location>
        <begin position="316"/>
        <end position="333"/>
    </location>
</feature>
<accession>A0ABR1BJ18</accession>
<feature type="region of interest" description="Disordered" evidence="1">
    <location>
        <begin position="171"/>
        <end position="195"/>
    </location>
</feature>
<evidence type="ECO:0000256" key="1">
    <source>
        <dbReference type="SAM" id="MobiDB-lite"/>
    </source>
</evidence>
<protein>
    <submittedName>
        <fullName evidence="3">Uncharacterized protein</fullName>
    </submittedName>
</protein>
<evidence type="ECO:0000313" key="4">
    <source>
        <dbReference type="Proteomes" id="UP001303046"/>
    </source>
</evidence>
<keyword evidence="2" id="KW-1133">Transmembrane helix</keyword>
<name>A0ABR1BJ18_NECAM</name>
<feature type="compositionally biased region" description="Acidic residues" evidence="1">
    <location>
        <begin position="181"/>
        <end position="192"/>
    </location>
</feature>
<dbReference type="EMBL" id="JAVFWL010000001">
    <property type="protein sequence ID" value="KAK6725890.1"/>
    <property type="molecule type" value="Genomic_DNA"/>
</dbReference>
<keyword evidence="2" id="KW-0812">Transmembrane</keyword>
<feature type="transmembrane region" description="Helical" evidence="2">
    <location>
        <begin position="198"/>
        <end position="221"/>
    </location>
</feature>
<comment type="caution">
    <text evidence="3">The sequence shown here is derived from an EMBL/GenBank/DDBJ whole genome shotgun (WGS) entry which is preliminary data.</text>
</comment>
<evidence type="ECO:0000313" key="3">
    <source>
        <dbReference type="EMBL" id="KAK6725890.1"/>
    </source>
</evidence>
<keyword evidence="2" id="KW-0472">Membrane</keyword>
<organism evidence="3 4">
    <name type="scientific">Necator americanus</name>
    <name type="common">Human hookworm</name>
    <dbReference type="NCBI Taxonomy" id="51031"/>
    <lineage>
        <taxon>Eukaryota</taxon>
        <taxon>Metazoa</taxon>
        <taxon>Ecdysozoa</taxon>
        <taxon>Nematoda</taxon>
        <taxon>Chromadorea</taxon>
        <taxon>Rhabditida</taxon>
        <taxon>Rhabditina</taxon>
        <taxon>Rhabditomorpha</taxon>
        <taxon>Strongyloidea</taxon>
        <taxon>Ancylostomatidae</taxon>
        <taxon>Bunostominae</taxon>
        <taxon>Necator</taxon>
    </lineage>
</organism>
<proteinExistence type="predicted"/>